<sequence length="40" mass="4518">LPHLGIKLPDSAKAVERYAEKIFNRDTFQASLSTAERGMR</sequence>
<dbReference type="AlphaFoldDB" id="A0A2T4CTB4"/>
<comment type="caution">
    <text evidence="1">The sequence shown here is derived from an EMBL/GenBank/DDBJ whole genome shotgun (WGS) entry which is preliminary data.</text>
</comment>
<proteinExistence type="predicted"/>
<gene>
    <name evidence="1" type="ORF">C9940_05835</name>
</gene>
<protein>
    <submittedName>
        <fullName evidence="1">Stringent starvation protein A</fullName>
    </submittedName>
</protein>
<name>A0A2T4CTB4_9GAMM</name>
<feature type="non-terminal residue" evidence="1">
    <location>
        <position position="1"/>
    </location>
</feature>
<organism evidence="1">
    <name type="scientific">Pseudidiomarina aestuarii</name>
    <dbReference type="NCBI Taxonomy" id="624146"/>
    <lineage>
        <taxon>Bacteria</taxon>
        <taxon>Pseudomonadati</taxon>
        <taxon>Pseudomonadota</taxon>
        <taxon>Gammaproteobacteria</taxon>
        <taxon>Alteromonadales</taxon>
        <taxon>Idiomarinaceae</taxon>
        <taxon>Pseudidiomarina</taxon>
    </lineage>
</organism>
<evidence type="ECO:0000313" key="1">
    <source>
        <dbReference type="EMBL" id="PTB84742.1"/>
    </source>
</evidence>
<reference evidence="1" key="1">
    <citation type="submission" date="2018-03" db="EMBL/GenBank/DDBJ databases">
        <title>Cross-interface Injection: A General Nanoliter Liquid Handling Method Applied to Single Cells Genome Amplification Automated Nanoliter Liquid Handling Applied to Single Cell Multiple Displacement Amplification.</title>
        <authorList>
            <person name="Yun J."/>
            <person name="Xu P."/>
            <person name="Xu J."/>
            <person name="Dai X."/>
            <person name="Wang Y."/>
            <person name="Zheng X."/>
            <person name="Cao C."/>
            <person name="Yi Q."/>
            <person name="Zhu Y."/>
            <person name="Wang L."/>
            <person name="Dong Z."/>
            <person name="Huang Y."/>
            <person name="Huang L."/>
            <person name="Du W."/>
        </authorList>
    </citation>
    <scope>NUCLEOTIDE SEQUENCE [LARGE SCALE GENOMIC DNA]</scope>
    <source>
        <strain evidence="1">Z-D3-2</strain>
    </source>
</reference>
<dbReference type="EMBL" id="PYVN01000167">
    <property type="protein sequence ID" value="PTB84742.1"/>
    <property type="molecule type" value="Genomic_DNA"/>
</dbReference>
<accession>A0A2T4CTB4</accession>